<dbReference type="EMBL" id="JABSWW010000001">
    <property type="protein sequence ID" value="NRT86785.1"/>
    <property type="molecule type" value="Genomic_DNA"/>
</dbReference>
<accession>A0AAX0AUR4</accession>
<evidence type="ECO:0000256" key="2">
    <source>
        <dbReference type="ARBA" id="ARBA00022723"/>
    </source>
</evidence>
<keyword evidence="4" id="KW-0862">Zinc</keyword>
<evidence type="ECO:0000313" key="6">
    <source>
        <dbReference type="EMBL" id="NRT86785.1"/>
    </source>
</evidence>
<protein>
    <submittedName>
        <fullName evidence="6">Glyoxylase-like metal-dependent hydrolase (Beta-lactamase superfamily II)</fullName>
    </submittedName>
</protein>
<dbReference type="SMART" id="SM00849">
    <property type="entry name" value="Lactamase_B"/>
    <property type="match status" value="1"/>
</dbReference>
<evidence type="ECO:0000256" key="1">
    <source>
        <dbReference type="ARBA" id="ARBA00001947"/>
    </source>
</evidence>
<proteinExistence type="predicted"/>
<dbReference type="PANTHER" id="PTHR46233:SF3">
    <property type="entry name" value="HYDROXYACYLGLUTATHIONE HYDROLASE GLOC"/>
    <property type="match status" value="1"/>
</dbReference>
<keyword evidence="2" id="KW-0479">Metal-binding</keyword>
<gene>
    <name evidence="6" type="ORF">B0H41_000464</name>
</gene>
<dbReference type="PANTHER" id="PTHR46233">
    <property type="entry name" value="HYDROXYACYLGLUTATHIONE HYDROLASE GLOC"/>
    <property type="match status" value="1"/>
</dbReference>
<evidence type="ECO:0000256" key="4">
    <source>
        <dbReference type="ARBA" id="ARBA00022833"/>
    </source>
</evidence>
<dbReference type="InterPro" id="IPR051453">
    <property type="entry name" value="MBL_Glyoxalase_II"/>
</dbReference>
<dbReference type="SUPFAM" id="SSF56281">
    <property type="entry name" value="Metallo-hydrolase/oxidoreductase"/>
    <property type="match status" value="1"/>
</dbReference>
<evidence type="ECO:0000313" key="7">
    <source>
        <dbReference type="Proteomes" id="UP001193748"/>
    </source>
</evidence>
<feature type="domain" description="Metallo-beta-lactamase" evidence="5">
    <location>
        <begin position="18"/>
        <end position="181"/>
    </location>
</feature>
<dbReference type="Pfam" id="PF00753">
    <property type="entry name" value="Lactamase_B"/>
    <property type="match status" value="1"/>
</dbReference>
<dbReference type="Gene3D" id="3.60.15.10">
    <property type="entry name" value="Ribonuclease Z/Hydroxyacylglutathione hydrolase-like"/>
    <property type="match status" value="1"/>
</dbReference>
<dbReference type="InterPro" id="IPR001279">
    <property type="entry name" value="Metallo-B-lactamas"/>
</dbReference>
<sequence length="239" mass="27669">METNYKLYQLNTSFSVFSNYCYIIADKITKQACIVDPAWELDKILDVICKLELNLTTILLTHSHYDHVNLVNPLIKRFNSNVYMSKNEIDYYKFSCKNLISANHMDELKIGEMVIKCLLTPGHTEGGMCYLTSDSIFTGDTIFIEGCGICSSDGGSAAKMFDSIQMIKNFVLKDVHVYPAHSYGKQPGYTLSYLEEKNIYFQIEKKEHFINFRMRKNEKIFLNLKNNITELDKQRLNEL</sequence>
<dbReference type="Proteomes" id="UP001193748">
    <property type="component" value="Unassembled WGS sequence"/>
</dbReference>
<comment type="caution">
    <text evidence="6">The sequence shown here is derived from an EMBL/GenBank/DDBJ whole genome shotgun (WGS) entry which is preliminary data.</text>
</comment>
<dbReference type="GO" id="GO:0046872">
    <property type="term" value="F:metal ion binding"/>
    <property type="evidence" value="ECO:0007669"/>
    <property type="project" value="UniProtKB-KW"/>
</dbReference>
<evidence type="ECO:0000256" key="3">
    <source>
        <dbReference type="ARBA" id="ARBA00022801"/>
    </source>
</evidence>
<dbReference type="InterPro" id="IPR036866">
    <property type="entry name" value="RibonucZ/Hydroxyglut_hydro"/>
</dbReference>
<keyword evidence="3 6" id="KW-0378">Hydrolase</keyword>
<dbReference type="RefSeq" id="WP_173710144.1">
    <property type="nucleotide sequence ID" value="NZ_JABSWW010000001.1"/>
</dbReference>
<dbReference type="AlphaFoldDB" id="A0AAX0AUR4"/>
<evidence type="ECO:0000259" key="5">
    <source>
        <dbReference type="SMART" id="SM00849"/>
    </source>
</evidence>
<organism evidence="6 7">
    <name type="scientific">Clostridium beijerinckii</name>
    <name type="common">Clostridium MP</name>
    <dbReference type="NCBI Taxonomy" id="1520"/>
    <lineage>
        <taxon>Bacteria</taxon>
        <taxon>Bacillati</taxon>
        <taxon>Bacillota</taxon>
        <taxon>Clostridia</taxon>
        <taxon>Eubacteriales</taxon>
        <taxon>Clostridiaceae</taxon>
        <taxon>Clostridium</taxon>
    </lineage>
</organism>
<reference evidence="6" key="1">
    <citation type="submission" date="2020-05" db="EMBL/GenBank/DDBJ databases">
        <authorList>
            <person name="Brown S."/>
            <person name="Huntemann M."/>
            <person name="Clum A."/>
            <person name="Spunde A."/>
            <person name="Palaniappan K."/>
            <person name="Ritter S."/>
            <person name="Mikhailova N."/>
            <person name="Chen I.-M."/>
            <person name="Stamatis D."/>
            <person name="Reddy T."/>
            <person name="O'Malley R."/>
            <person name="Daum C."/>
            <person name="Shapiro N."/>
            <person name="Ivanova N."/>
            <person name="Kyrpides N."/>
            <person name="Woyke T."/>
        </authorList>
    </citation>
    <scope>NUCLEOTIDE SEQUENCE</scope>
    <source>
        <strain evidence="6">DJ080</strain>
    </source>
</reference>
<dbReference type="GO" id="GO:0016787">
    <property type="term" value="F:hydrolase activity"/>
    <property type="evidence" value="ECO:0007669"/>
    <property type="project" value="UniProtKB-KW"/>
</dbReference>
<reference evidence="6" key="2">
    <citation type="journal article" date="2022" name="Nat. Biotechnol.">
        <title>Carbon-negative production of acetone and isopropanol by gas fermentation at industrial pilot scale.</title>
        <authorList>
            <person name="Liew F.E."/>
            <person name="Nogle R."/>
            <person name="Abdalla T."/>
            <person name="Rasor B.J."/>
            <person name="Canter C."/>
            <person name="Jensen R.O."/>
            <person name="Wang L."/>
            <person name="Strutz J."/>
            <person name="Chirania P."/>
            <person name="De Tissera S."/>
            <person name="Mueller A.P."/>
            <person name="Ruan Z."/>
            <person name="Gao A."/>
            <person name="Tran L."/>
            <person name="Engle N.L."/>
            <person name="Bromley J.C."/>
            <person name="Daniell J."/>
            <person name="Conrado R."/>
            <person name="Tschaplinski T.J."/>
            <person name="Giannone R.J."/>
            <person name="Hettich R.L."/>
            <person name="Karim A.S."/>
            <person name="Simpson S.D."/>
            <person name="Brown S.D."/>
            <person name="Leang C."/>
            <person name="Jewett M.C."/>
            <person name="Kopke M."/>
        </authorList>
    </citation>
    <scope>NUCLEOTIDE SEQUENCE</scope>
    <source>
        <strain evidence="6">DJ080</strain>
    </source>
</reference>
<name>A0AAX0AUR4_CLOBE</name>
<dbReference type="CDD" id="cd16275">
    <property type="entry name" value="BaeB-like_MBL-fold"/>
    <property type="match status" value="1"/>
</dbReference>
<comment type="cofactor">
    <cofactor evidence="1">
        <name>Zn(2+)</name>
        <dbReference type="ChEBI" id="CHEBI:29105"/>
    </cofactor>
</comment>